<reference evidence="4" key="1">
    <citation type="submission" date="2025-08" db="UniProtKB">
        <authorList>
            <consortium name="RefSeq"/>
        </authorList>
    </citation>
    <scope>IDENTIFICATION</scope>
    <source>
        <tissue evidence="4">Whole sample</tissue>
    </source>
</reference>
<feature type="repeat" description="NHL" evidence="2">
    <location>
        <begin position="87"/>
        <end position="114"/>
    </location>
</feature>
<evidence type="ECO:0000313" key="3">
    <source>
        <dbReference type="Proteomes" id="UP000694844"/>
    </source>
</evidence>
<keyword evidence="1" id="KW-0677">Repeat</keyword>
<proteinExistence type="predicted"/>
<dbReference type="RefSeq" id="XP_022297031.1">
    <property type="nucleotide sequence ID" value="XM_022441323.1"/>
</dbReference>
<dbReference type="PANTHER" id="PTHR24104">
    <property type="entry name" value="E3 UBIQUITIN-PROTEIN LIGASE NHLRC1-RELATED"/>
    <property type="match status" value="1"/>
</dbReference>
<dbReference type="GO" id="GO:0000209">
    <property type="term" value="P:protein polyubiquitination"/>
    <property type="evidence" value="ECO:0007669"/>
    <property type="project" value="TreeGrafter"/>
</dbReference>
<dbReference type="PROSITE" id="PS51125">
    <property type="entry name" value="NHL"/>
    <property type="match status" value="1"/>
</dbReference>
<gene>
    <name evidence="4" type="primary">LOC111106594</name>
</gene>
<dbReference type="GO" id="GO:0061630">
    <property type="term" value="F:ubiquitin protein ligase activity"/>
    <property type="evidence" value="ECO:0007669"/>
    <property type="project" value="TreeGrafter"/>
</dbReference>
<dbReference type="InterPro" id="IPR011042">
    <property type="entry name" value="6-blade_b-propeller_TolB-like"/>
</dbReference>
<dbReference type="Gene3D" id="2.120.10.30">
    <property type="entry name" value="TolB, C-terminal domain"/>
    <property type="match status" value="1"/>
</dbReference>
<dbReference type="KEGG" id="cvn:111106594"/>
<dbReference type="GO" id="GO:0008270">
    <property type="term" value="F:zinc ion binding"/>
    <property type="evidence" value="ECO:0007669"/>
    <property type="project" value="UniProtKB-KW"/>
</dbReference>
<organism evidence="3 4">
    <name type="scientific">Crassostrea virginica</name>
    <name type="common">Eastern oyster</name>
    <dbReference type="NCBI Taxonomy" id="6565"/>
    <lineage>
        <taxon>Eukaryota</taxon>
        <taxon>Metazoa</taxon>
        <taxon>Spiralia</taxon>
        <taxon>Lophotrochozoa</taxon>
        <taxon>Mollusca</taxon>
        <taxon>Bivalvia</taxon>
        <taxon>Autobranchia</taxon>
        <taxon>Pteriomorphia</taxon>
        <taxon>Ostreida</taxon>
        <taxon>Ostreoidea</taxon>
        <taxon>Ostreidae</taxon>
        <taxon>Crassostrea</taxon>
    </lineage>
</organism>
<evidence type="ECO:0000256" key="2">
    <source>
        <dbReference type="PROSITE-ProRule" id="PRU00504"/>
    </source>
</evidence>
<name>A0A8B8B130_CRAVI</name>
<dbReference type="AlphaFoldDB" id="A0A8B8B130"/>
<evidence type="ECO:0000313" key="4">
    <source>
        <dbReference type="RefSeq" id="XP_022297031.1"/>
    </source>
</evidence>
<dbReference type="Proteomes" id="UP000694844">
    <property type="component" value="Chromosome 8"/>
</dbReference>
<accession>A0A8B8B130</accession>
<sequence length="158" mass="17912">MFSDDESQAKVVRYSGSTEKQTIQFNDEGQPLYSGNDKIKYISENRNLDICVADCIASAVVVVNQSGKLRFRYTGHPSANKIEQFEPYGIATDSQSRILTADSDNHCIHILDADGQFLRFIDNCDLEYPQGLCVDNNDSLFVCEYFKCIVKKIRYSNI</sequence>
<keyword evidence="3" id="KW-1185">Reference proteome</keyword>
<protein>
    <submittedName>
        <fullName evidence="4">Brain tumor protein-like</fullName>
    </submittedName>
</protein>
<dbReference type="InterPro" id="IPR050952">
    <property type="entry name" value="TRIM-NHL_E3_ligases"/>
</dbReference>
<dbReference type="OrthoDB" id="6108831at2759"/>
<dbReference type="GeneID" id="111106594"/>
<dbReference type="GO" id="GO:0043161">
    <property type="term" value="P:proteasome-mediated ubiquitin-dependent protein catabolic process"/>
    <property type="evidence" value="ECO:0007669"/>
    <property type="project" value="TreeGrafter"/>
</dbReference>
<dbReference type="SUPFAM" id="SSF101898">
    <property type="entry name" value="NHL repeat"/>
    <property type="match status" value="1"/>
</dbReference>
<evidence type="ECO:0000256" key="1">
    <source>
        <dbReference type="ARBA" id="ARBA00022737"/>
    </source>
</evidence>
<dbReference type="PANTHER" id="PTHR24104:SF25">
    <property type="entry name" value="PROTEIN LIN-41"/>
    <property type="match status" value="1"/>
</dbReference>
<dbReference type="InterPro" id="IPR001258">
    <property type="entry name" value="NHL_repeat"/>
</dbReference>